<gene>
    <name evidence="2" type="ORF">FA047_10125</name>
</gene>
<reference evidence="2 3" key="1">
    <citation type="submission" date="2019-04" db="EMBL/GenBank/DDBJ databases">
        <title>Pedobacter sp. RP-3-15 sp. nov., isolated from Arctic soil.</title>
        <authorList>
            <person name="Dahal R.H."/>
            <person name="Kim D.-U."/>
        </authorList>
    </citation>
    <scope>NUCLEOTIDE SEQUENCE [LARGE SCALE GENOMIC DNA]</scope>
    <source>
        <strain evidence="2 3">RP-3-15</strain>
    </source>
</reference>
<comment type="caution">
    <text evidence="2">The sequence shown here is derived from an EMBL/GenBank/DDBJ whole genome shotgun (WGS) entry which is preliminary data.</text>
</comment>
<evidence type="ECO:0000256" key="1">
    <source>
        <dbReference type="SAM" id="SignalP"/>
    </source>
</evidence>
<sequence>MKNNLTLLPLLLLLLSTACKKQETQQEPVSAGLSLDNKLAVNAPITTLAYTTDHTYNLNVVYFVPNDVPAVANYQSRLSEILINLQTFYKNEMSRNGYGMKTFGLYKDGANVRIITINGAYGKSQYPYSGGNGAVWSEVQAYKTAHPTEFDSDHYLIILPAYSYNASGEPSGGPFYGTGRVCYALDYNGMAYSALGTGGTAGTRATKWIGGMAHELGHGLNLPHNKGQVYQTTALGTALMGAGNYTYGISPTFLTHADCAILNQNQVFQNSTSITYHGAVTSSLTALTANYNASTQTIQASGSFASTVTVKSVDIYLDPNVNNEGTGGNTDYNAVAFKQDISSGTSFNINMKVSELYEKANTPYQMKIRLICQNGVVKTYNYSFSFVNGVPNINITAP</sequence>
<protein>
    <recommendedName>
        <fullName evidence="4">Peptidase M43 pregnancy-associated plasma-A domain-containing protein</fullName>
    </recommendedName>
</protein>
<evidence type="ECO:0000313" key="3">
    <source>
        <dbReference type="Proteomes" id="UP000307244"/>
    </source>
</evidence>
<dbReference type="OrthoDB" id="3965347at2"/>
<dbReference type="SUPFAM" id="SSF55486">
    <property type="entry name" value="Metalloproteases ('zincins'), catalytic domain"/>
    <property type="match status" value="1"/>
</dbReference>
<keyword evidence="1" id="KW-0732">Signal</keyword>
<feature type="chain" id="PRO_5020215590" description="Peptidase M43 pregnancy-associated plasma-A domain-containing protein" evidence="1">
    <location>
        <begin position="22"/>
        <end position="398"/>
    </location>
</feature>
<organism evidence="2 3">
    <name type="scientific">Pedobacter frigoris</name>
    <dbReference type="NCBI Taxonomy" id="2571272"/>
    <lineage>
        <taxon>Bacteria</taxon>
        <taxon>Pseudomonadati</taxon>
        <taxon>Bacteroidota</taxon>
        <taxon>Sphingobacteriia</taxon>
        <taxon>Sphingobacteriales</taxon>
        <taxon>Sphingobacteriaceae</taxon>
        <taxon>Pedobacter</taxon>
    </lineage>
</organism>
<keyword evidence="3" id="KW-1185">Reference proteome</keyword>
<dbReference type="PROSITE" id="PS51257">
    <property type="entry name" value="PROKAR_LIPOPROTEIN"/>
    <property type="match status" value="1"/>
</dbReference>
<feature type="signal peptide" evidence="1">
    <location>
        <begin position="1"/>
        <end position="21"/>
    </location>
</feature>
<dbReference type="AlphaFoldDB" id="A0A4U1CJG1"/>
<dbReference type="EMBL" id="SWBQ01000002">
    <property type="protein sequence ID" value="TKC07587.1"/>
    <property type="molecule type" value="Genomic_DNA"/>
</dbReference>
<accession>A0A4U1CJG1</accession>
<proteinExistence type="predicted"/>
<evidence type="ECO:0008006" key="4">
    <source>
        <dbReference type="Google" id="ProtNLM"/>
    </source>
</evidence>
<dbReference type="Proteomes" id="UP000307244">
    <property type="component" value="Unassembled WGS sequence"/>
</dbReference>
<dbReference type="RefSeq" id="WP_136835916.1">
    <property type="nucleotide sequence ID" value="NZ_SWBQ01000002.1"/>
</dbReference>
<name>A0A4U1CJG1_9SPHI</name>
<evidence type="ECO:0000313" key="2">
    <source>
        <dbReference type="EMBL" id="TKC07587.1"/>
    </source>
</evidence>